<keyword evidence="4" id="KW-0808">Transferase</keyword>
<proteinExistence type="predicted"/>
<dbReference type="EMBL" id="LXQA010132800">
    <property type="protein sequence ID" value="MCI22864.1"/>
    <property type="molecule type" value="Genomic_DNA"/>
</dbReference>
<keyword evidence="5" id="KW-1185">Reference proteome</keyword>
<keyword evidence="1" id="KW-0547">Nucleotide-binding</keyword>
<dbReference type="InterPro" id="IPR027417">
    <property type="entry name" value="P-loop_NTPase"/>
</dbReference>
<dbReference type="GO" id="GO:0005524">
    <property type="term" value="F:ATP binding"/>
    <property type="evidence" value="ECO:0007669"/>
    <property type="project" value="UniProtKB-KW"/>
</dbReference>
<dbReference type="Pfam" id="PF01591">
    <property type="entry name" value="6PF2K"/>
    <property type="match status" value="1"/>
</dbReference>
<dbReference type="InterPro" id="IPR003094">
    <property type="entry name" value="6Pfruct_kin"/>
</dbReference>
<evidence type="ECO:0000259" key="3">
    <source>
        <dbReference type="Pfam" id="PF01591"/>
    </source>
</evidence>
<dbReference type="Gene3D" id="3.40.50.300">
    <property type="entry name" value="P-loop containing nucleotide triphosphate hydrolases"/>
    <property type="match status" value="1"/>
</dbReference>
<keyword evidence="2" id="KW-0067">ATP-binding</keyword>
<dbReference type="AlphaFoldDB" id="A0A392QG75"/>
<dbReference type="PANTHER" id="PTHR10606">
    <property type="entry name" value="6-PHOSPHOFRUCTO-2-KINASE/FRUCTOSE-2,6-BISPHOSPHATASE"/>
    <property type="match status" value="1"/>
</dbReference>
<dbReference type="GO" id="GO:0004331">
    <property type="term" value="F:fructose-2,6-bisphosphate 2-phosphatase activity"/>
    <property type="evidence" value="ECO:0007669"/>
    <property type="project" value="TreeGrafter"/>
</dbReference>
<dbReference type="Proteomes" id="UP000265520">
    <property type="component" value="Unassembled WGS sequence"/>
</dbReference>
<dbReference type="GO" id="GO:0006003">
    <property type="term" value="P:fructose 2,6-bisphosphate metabolic process"/>
    <property type="evidence" value="ECO:0007669"/>
    <property type="project" value="InterPro"/>
</dbReference>
<dbReference type="InterPro" id="IPR013079">
    <property type="entry name" value="6Phosfructo_kin"/>
</dbReference>
<reference evidence="4 5" key="1">
    <citation type="journal article" date="2018" name="Front. Plant Sci.">
        <title>Red Clover (Trifolium pratense) and Zigzag Clover (T. medium) - A Picture of Genomic Similarities and Differences.</title>
        <authorList>
            <person name="Dluhosova J."/>
            <person name="Istvanek J."/>
            <person name="Nedelnik J."/>
            <person name="Repkova J."/>
        </authorList>
    </citation>
    <scope>NUCLEOTIDE SEQUENCE [LARGE SCALE GENOMIC DNA]</scope>
    <source>
        <strain evidence="5">cv. 10/8</strain>
        <tissue evidence="4">Leaf</tissue>
    </source>
</reference>
<evidence type="ECO:0000313" key="5">
    <source>
        <dbReference type="Proteomes" id="UP000265520"/>
    </source>
</evidence>
<evidence type="ECO:0000313" key="4">
    <source>
        <dbReference type="EMBL" id="MCI22864.1"/>
    </source>
</evidence>
<name>A0A392QG75_9FABA</name>
<evidence type="ECO:0000256" key="2">
    <source>
        <dbReference type="ARBA" id="ARBA00022840"/>
    </source>
</evidence>
<evidence type="ECO:0000256" key="1">
    <source>
        <dbReference type="ARBA" id="ARBA00022741"/>
    </source>
</evidence>
<feature type="domain" description="6-phosphofructo-2-kinase" evidence="3">
    <location>
        <begin position="2"/>
        <end position="62"/>
    </location>
</feature>
<keyword evidence="4" id="KW-0418">Kinase</keyword>
<comment type="caution">
    <text evidence="4">The sequence shown here is derived from an EMBL/GenBank/DDBJ whole genome shotgun (WGS) entry which is preliminary data.</text>
</comment>
<accession>A0A392QG75</accession>
<dbReference type="GO" id="GO:0003873">
    <property type="term" value="F:6-phosphofructo-2-kinase activity"/>
    <property type="evidence" value="ECO:0007669"/>
    <property type="project" value="InterPro"/>
</dbReference>
<dbReference type="GO" id="GO:0006000">
    <property type="term" value="P:fructose metabolic process"/>
    <property type="evidence" value="ECO:0007669"/>
    <property type="project" value="InterPro"/>
</dbReference>
<dbReference type="GO" id="GO:0005829">
    <property type="term" value="C:cytosol"/>
    <property type="evidence" value="ECO:0007669"/>
    <property type="project" value="TreeGrafter"/>
</dbReference>
<protein>
    <submittedName>
        <fullName evidence="4">6-phosphofructo-2-kinase/fructose-26-bisphosphatase</fullName>
    </submittedName>
</protein>
<dbReference type="PIRSF" id="PIRSF000709">
    <property type="entry name" value="6PFK_2-Ptase"/>
    <property type="match status" value="1"/>
</dbReference>
<organism evidence="4 5">
    <name type="scientific">Trifolium medium</name>
    <dbReference type="NCBI Taxonomy" id="97028"/>
    <lineage>
        <taxon>Eukaryota</taxon>
        <taxon>Viridiplantae</taxon>
        <taxon>Streptophyta</taxon>
        <taxon>Embryophyta</taxon>
        <taxon>Tracheophyta</taxon>
        <taxon>Spermatophyta</taxon>
        <taxon>Magnoliopsida</taxon>
        <taxon>eudicotyledons</taxon>
        <taxon>Gunneridae</taxon>
        <taxon>Pentapetalae</taxon>
        <taxon>rosids</taxon>
        <taxon>fabids</taxon>
        <taxon>Fabales</taxon>
        <taxon>Fabaceae</taxon>
        <taxon>Papilionoideae</taxon>
        <taxon>50 kb inversion clade</taxon>
        <taxon>NPAAA clade</taxon>
        <taxon>Hologalegina</taxon>
        <taxon>IRL clade</taxon>
        <taxon>Trifolieae</taxon>
        <taxon>Trifolium</taxon>
    </lineage>
</organism>
<sequence>MLMKLAEGKCKIIFLETICNDKNIIEKNIRLKIQQSPDYAEEPDFEAGLEDFKNRLANYEKASSTVYFSIS</sequence>
<dbReference type="PANTHER" id="PTHR10606:SF44">
    <property type="entry name" value="6-PHOSPHOFRUCTO 2-KINASE_FRUCTOSE 2,6-BISPHOSPHATASE LONG FORM"/>
    <property type="match status" value="1"/>
</dbReference>